<dbReference type="InterPro" id="IPR001647">
    <property type="entry name" value="HTH_TetR"/>
</dbReference>
<keyword evidence="7" id="KW-1185">Reference proteome</keyword>
<dbReference type="SUPFAM" id="SSF46689">
    <property type="entry name" value="Homeodomain-like"/>
    <property type="match status" value="1"/>
</dbReference>
<protein>
    <submittedName>
        <fullName evidence="6">AcrR family transcriptional regulator</fullName>
    </submittedName>
</protein>
<dbReference type="GO" id="GO:0003700">
    <property type="term" value="F:DNA-binding transcription factor activity"/>
    <property type="evidence" value="ECO:0007669"/>
    <property type="project" value="TreeGrafter"/>
</dbReference>
<organism evidence="6 7">
    <name type="scientific">Saccharothrix violaceirubra</name>
    <dbReference type="NCBI Taxonomy" id="413306"/>
    <lineage>
        <taxon>Bacteria</taxon>
        <taxon>Bacillati</taxon>
        <taxon>Actinomycetota</taxon>
        <taxon>Actinomycetes</taxon>
        <taxon>Pseudonocardiales</taxon>
        <taxon>Pseudonocardiaceae</taxon>
        <taxon>Saccharothrix</taxon>
    </lineage>
</organism>
<feature type="DNA-binding region" description="H-T-H motif" evidence="4">
    <location>
        <begin position="25"/>
        <end position="44"/>
    </location>
</feature>
<dbReference type="AlphaFoldDB" id="A0A7W7WXG0"/>
<dbReference type="RefSeq" id="WP_184671462.1">
    <property type="nucleotide sequence ID" value="NZ_BAABAI010000037.1"/>
</dbReference>
<proteinExistence type="predicted"/>
<evidence type="ECO:0000256" key="3">
    <source>
        <dbReference type="ARBA" id="ARBA00023163"/>
    </source>
</evidence>
<reference evidence="6 7" key="1">
    <citation type="submission" date="2020-08" db="EMBL/GenBank/DDBJ databases">
        <title>Sequencing the genomes of 1000 actinobacteria strains.</title>
        <authorList>
            <person name="Klenk H.-P."/>
        </authorList>
    </citation>
    <scope>NUCLEOTIDE SEQUENCE [LARGE SCALE GENOMIC DNA]</scope>
    <source>
        <strain evidence="6 7">DSM 45084</strain>
    </source>
</reference>
<name>A0A7W7WXG0_9PSEU</name>
<dbReference type="PROSITE" id="PS50977">
    <property type="entry name" value="HTH_TETR_2"/>
    <property type="match status" value="1"/>
</dbReference>
<dbReference type="PANTHER" id="PTHR30055">
    <property type="entry name" value="HTH-TYPE TRANSCRIPTIONAL REGULATOR RUTR"/>
    <property type="match status" value="1"/>
</dbReference>
<dbReference type="Proteomes" id="UP000542674">
    <property type="component" value="Unassembled WGS sequence"/>
</dbReference>
<dbReference type="SUPFAM" id="SSF48498">
    <property type="entry name" value="Tetracyclin repressor-like, C-terminal domain"/>
    <property type="match status" value="1"/>
</dbReference>
<evidence type="ECO:0000313" key="7">
    <source>
        <dbReference type="Proteomes" id="UP000542674"/>
    </source>
</evidence>
<dbReference type="InterPro" id="IPR023772">
    <property type="entry name" value="DNA-bd_HTH_TetR-type_CS"/>
</dbReference>
<keyword evidence="3" id="KW-0804">Transcription</keyword>
<evidence type="ECO:0000259" key="5">
    <source>
        <dbReference type="PROSITE" id="PS50977"/>
    </source>
</evidence>
<dbReference type="PROSITE" id="PS01081">
    <property type="entry name" value="HTH_TETR_1"/>
    <property type="match status" value="1"/>
</dbReference>
<gene>
    <name evidence="6" type="ORF">F4559_004426</name>
</gene>
<dbReference type="InterPro" id="IPR009057">
    <property type="entry name" value="Homeodomain-like_sf"/>
</dbReference>
<evidence type="ECO:0000256" key="1">
    <source>
        <dbReference type="ARBA" id="ARBA00023015"/>
    </source>
</evidence>
<sequence length="184" mass="19902">MSTTRDGLLAAAATAFERHGYARATIEDVCDLAGVTKGALYGHFGSKKELAIAVLERQATVWAKQVAQVKGSPLQALVDLGYAVHRDRARLLFQAPICEDVAERQVSLWRWMVRDLLHAAAAHGELRDEVVVDSCVEGILAGLVGVHLLSMSTDGSRGVFGTWRSWLPGIAQPTACANLRWVAP</sequence>
<dbReference type="InterPro" id="IPR050109">
    <property type="entry name" value="HTH-type_TetR-like_transc_reg"/>
</dbReference>
<evidence type="ECO:0000313" key="6">
    <source>
        <dbReference type="EMBL" id="MBB4967067.1"/>
    </source>
</evidence>
<evidence type="ECO:0000256" key="2">
    <source>
        <dbReference type="ARBA" id="ARBA00023125"/>
    </source>
</evidence>
<dbReference type="Pfam" id="PF00440">
    <property type="entry name" value="TetR_N"/>
    <property type="match status" value="1"/>
</dbReference>
<dbReference type="PRINTS" id="PR00455">
    <property type="entry name" value="HTHTETR"/>
</dbReference>
<evidence type="ECO:0000256" key="4">
    <source>
        <dbReference type="PROSITE-ProRule" id="PRU00335"/>
    </source>
</evidence>
<dbReference type="InterPro" id="IPR036271">
    <property type="entry name" value="Tet_transcr_reg_TetR-rel_C_sf"/>
</dbReference>
<comment type="caution">
    <text evidence="6">The sequence shown here is derived from an EMBL/GenBank/DDBJ whole genome shotgun (WGS) entry which is preliminary data.</text>
</comment>
<dbReference type="Gene3D" id="1.10.357.10">
    <property type="entry name" value="Tetracycline Repressor, domain 2"/>
    <property type="match status" value="1"/>
</dbReference>
<dbReference type="PANTHER" id="PTHR30055:SF234">
    <property type="entry name" value="HTH-TYPE TRANSCRIPTIONAL REGULATOR BETI"/>
    <property type="match status" value="1"/>
</dbReference>
<dbReference type="GO" id="GO:0000976">
    <property type="term" value="F:transcription cis-regulatory region binding"/>
    <property type="evidence" value="ECO:0007669"/>
    <property type="project" value="TreeGrafter"/>
</dbReference>
<dbReference type="EMBL" id="JACHJS010000001">
    <property type="protein sequence ID" value="MBB4967067.1"/>
    <property type="molecule type" value="Genomic_DNA"/>
</dbReference>
<accession>A0A7W7WXG0</accession>
<feature type="domain" description="HTH tetR-type" evidence="5">
    <location>
        <begin position="2"/>
        <end position="62"/>
    </location>
</feature>
<keyword evidence="2 4" id="KW-0238">DNA-binding</keyword>
<keyword evidence="1" id="KW-0805">Transcription regulation</keyword>